<protein>
    <submittedName>
        <fullName evidence="3">Competence protein ComFC</fullName>
    </submittedName>
</protein>
<feature type="region of interest" description="Disordered" evidence="2">
    <location>
        <begin position="141"/>
        <end position="163"/>
    </location>
</feature>
<evidence type="ECO:0000256" key="1">
    <source>
        <dbReference type="ARBA" id="ARBA00008007"/>
    </source>
</evidence>
<comment type="caution">
    <text evidence="3">The sequence shown here is derived from an EMBL/GenBank/DDBJ whole genome shotgun (WGS) entry which is preliminary data.</text>
</comment>
<proteinExistence type="inferred from homology"/>
<evidence type="ECO:0000256" key="2">
    <source>
        <dbReference type="SAM" id="MobiDB-lite"/>
    </source>
</evidence>
<dbReference type="InterPro" id="IPR051910">
    <property type="entry name" value="ComF/GntX_DNA_util-trans"/>
</dbReference>
<dbReference type="InterPro" id="IPR029057">
    <property type="entry name" value="PRTase-like"/>
</dbReference>
<gene>
    <name evidence="3" type="ORF">SAMN04488081_1770</name>
</gene>
<keyword evidence="4" id="KW-1185">Reference proteome</keyword>
<dbReference type="PANTHER" id="PTHR47505">
    <property type="entry name" value="DNA UTILIZATION PROTEIN YHGH"/>
    <property type="match status" value="1"/>
</dbReference>
<dbReference type="Proteomes" id="UP000198647">
    <property type="component" value="Unassembled WGS sequence"/>
</dbReference>
<evidence type="ECO:0000313" key="3">
    <source>
        <dbReference type="EMBL" id="SDX97341.1"/>
    </source>
</evidence>
<dbReference type="Gene3D" id="3.40.50.2020">
    <property type="match status" value="1"/>
</dbReference>
<name>A0A1H3G250_9BACI</name>
<dbReference type="EMBL" id="FNOS01000004">
    <property type="protein sequence ID" value="SDX97341.1"/>
    <property type="molecule type" value="Genomic_DNA"/>
</dbReference>
<evidence type="ECO:0000313" key="4">
    <source>
        <dbReference type="Proteomes" id="UP000198647"/>
    </source>
</evidence>
<dbReference type="SUPFAM" id="SSF53271">
    <property type="entry name" value="PRTase-like"/>
    <property type="match status" value="1"/>
</dbReference>
<reference evidence="3 4" key="1">
    <citation type="submission" date="2016-10" db="EMBL/GenBank/DDBJ databases">
        <authorList>
            <person name="Varghese N."/>
            <person name="Submissions S."/>
        </authorList>
    </citation>
    <scope>NUCLEOTIDE SEQUENCE [LARGE SCALE GENOMIC DNA]</scope>
    <source>
        <strain evidence="3 4">DSM 20748</strain>
    </source>
</reference>
<comment type="similarity">
    <text evidence="1">Belongs to the ComF/GntX family.</text>
</comment>
<organism evidence="3 4">
    <name type="scientific">Salimicrobium album</name>
    <dbReference type="NCBI Taxonomy" id="50717"/>
    <lineage>
        <taxon>Bacteria</taxon>
        <taxon>Bacillati</taxon>
        <taxon>Bacillota</taxon>
        <taxon>Bacilli</taxon>
        <taxon>Bacillales</taxon>
        <taxon>Bacillaceae</taxon>
        <taxon>Salimicrobium</taxon>
    </lineage>
</organism>
<feature type="compositionally biased region" description="Basic and acidic residues" evidence="2">
    <location>
        <begin position="144"/>
        <end position="160"/>
    </location>
</feature>
<dbReference type="CDD" id="cd06223">
    <property type="entry name" value="PRTases_typeI"/>
    <property type="match status" value="1"/>
</dbReference>
<dbReference type="InterPro" id="IPR000836">
    <property type="entry name" value="PRTase_dom"/>
</dbReference>
<dbReference type="PANTHER" id="PTHR47505:SF1">
    <property type="entry name" value="DNA UTILIZATION PROTEIN YHGH"/>
    <property type="match status" value="1"/>
</dbReference>
<sequence length="210" mass="24083">MKCVYCFQPVHPKTDWRNAFLPGRPSRLCEECMNGFEVITEGCPRCCNPRYSETCPDCRHDSALLSNTSLLFYNDFAKEWMARFKYRGDYELIASMSVFLPYFVRGKAVPVPLSDVRVEERGFNQAEAITELLMKRPRPYLKRSHSEKQAKKSKQERERGANPFLPVQQVRGNLLLIDDIYTTGTTMKQAAAVLKENGADSVRGLTLFHS</sequence>
<accession>A0A1H3G250</accession>